<dbReference type="GO" id="GO:0005783">
    <property type="term" value="C:endoplasmic reticulum"/>
    <property type="evidence" value="ECO:0007669"/>
    <property type="project" value="TreeGrafter"/>
</dbReference>
<dbReference type="PANTHER" id="PTHR10869:SF226">
    <property type="entry name" value="PROLYL 4-HYDROXYLASE ALPHA SUBUNIT DOMAIN-CONTAINING PROTEIN"/>
    <property type="match status" value="1"/>
</dbReference>
<evidence type="ECO:0000256" key="4">
    <source>
        <dbReference type="ARBA" id="ARBA00023002"/>
    </source>
</evidence>
<keyword evidence="12" id="KW-1185">Reference proteome</keyword>
<sequence>MVASAATSTSKKNASASATSAVTKPTSSSTKDSSGGINLLLVVFFLLAAAAVGLFAGKVSTTVAQQSRALTADPPFAKNVSVYDNGQSIGGVNVTLLETHVTSGTDLAAYLSDLVDVEGIELAGEAPSKVIADRVYTGNGKLVNSFDDIASGDLLYLVAPGLLFVWPFVHLGHKVHVKAKMSPTKQDIVLESLSESPRVFHVHNFFDYAEADALIERILTIDDEKNKLQQSHVGHRSGAKKVSPHRTSENAFDQVSDVAVAIRKRSFDLLRIPKYQDDMSDGLQLLRYQQKQAYIPHTDYFATQTSADWNWNPKSGGSNRFATVFLYLSNVTVGGQTVFPLSYMPEGHEHPPMTAEAKALSSTLFEKDSWEQDMVDKCSSRLASYPRKSHAILFYSQKPNGELDPMSVHGGCPVLDGTKWAANLWVWNKRRHGLDQSRKDKIQVKFLNPNDFPVELFWTNSKLATIPPHGRQPYSSFDGHEWVMRDEAGNLLLAHKLSVNDGLDQDISVPVVAPPNTVAHPDEL</sequence>
<dbReference type="InterPro" id="IPR005123">
    <property type="entry name" value="Oxoglu/Fe-dep_dioxygenase_dom"/>
</dbReference>
<keyword evidence="7" id="KW-1133">Transmembrane helix</keyword>
<evidence type="ECO:0000256" key="6">
    <source>
        <dbReference type="SAM" id="MobiDB-lite"/>
    </source>
</evidence>
<evidence type="ECO:0000256" key="1">
    <source>
        <dbReference type="ARBA" id="ARBA00001961"/>
    </source>
</evidence>
<dbReference type="Proteomes" id="UP000332933">
    <property type="component" value="Unassembled WGS sequence"/>
</dbReference>
<evidence type="ECO:0000256" key="3">
    <source>
        <dbReference type="ARBA" id="ARBA00022964"/>
    </source>
</evidence>
<dbReference type="InterPro" id="IPR036208">
    <property type="entry name" value="VHL_sf"/>
</dbReference>
<dbReference type="InterPro" id="IPR006620">
    <property type="entry name" value="Pro_4_hyd_alph"/>
</dbReference>
<dbReference type="EMBL" id="VJMH01005128">
    <property type="protein sequence ID" value="KAF0700330.1"/>
    <property type="molecule type" value="Genomic_DNA"/>
</dbReference>
<feature type="domain" description="Doublecortin" evidence="8">
    <location>
        <begin position="78"/>
        <end position="153"/>
    </location>
</feature>
<dbReference type="GO" id="GO:0005506">
    <property type="term" value="F:iron ion binding"/>
    <property type="evidence" value="ECO:0007669"/>
    <property type="project" value="InterPro"/>
</dbReference>
<evidence type="ECO:0000259" key="9">
    <source>
        <dbReference type="PROSITE" id="PS51471"/>
    </source>
</evidence>
<name>A0A485KM23_9STRA</name>
<evidence type="ECO:0000256" key="2">
    <source>
        <dbReference type="ARBA" id="ARBA00022723"/>
    </source>
</evidence>
<organism evidence="11 12">
    <name type="scientific">Aphanomyces stellatus</name>
    <dbReference type="NCBI Taxonomy" id="120398"/>
    <lineage>
        <taxon>Eukaryota</taxon>
        <taxon>Sar</taxon>
        <taxon>Stramenopiles</taxon>
        <taxon>Oomycota</taxon>
        <taxon>Saprolegniomycetes</taxon>
        <taxon>Saprolegniales</taxon>
        <taxon>Verrucalvaceae</taxon>
        <taxon>Aphanomyces</taxon>
    </lineage>
</organism>
<dbReference type="EMBL" id="CAADRA010005149">
    <property type="protein sequence ID" value="VFT86027.1"/>
    <property type="molecule type" value="Genomic_DNA"/>
</dbReference>
<proteinExistence type="predicted"/>
<reference evidence="11 12" key="1">
    <citation type="submission" date="2019-03" db="EMBL/GenBank/DDBJ databases">
        <authorList>
            <person name="Gaulin E."/>
            <person name="Dumas B."/>
        </authorList>
    </citation>
    <scope>NUCLEOTIDE SEQUENCE [LARGE SCALE GENOMIC DNA]</scope>
    <source>
        <strain evidence="11">CBS 568.67</strain>
    </source>
</reference>
<evidence type="ECO:0000259" key="8">
    <source>
        <dbReference type="PROSITE" id="PS50309"/>
    </source>
</evidence>
<feature type="domain" description="Fe2OG dioxygenase" evidence="9">
    <location>
        <begin position="279"/>
        <end position="433"/>
    </location>
</feature>
<keyword evidence="3" id="KW-0223">Dioxygenase</keyword>
<evidence type="ECO:0000256" key="5">
    <source>
        <dbReference type="ARBA" id="ARBA00023004"/>
    </source>
</evidence>
<dbReference type="GO" id="GO:0031418">
    <property type="term" value="F:L-ascorbic acid binding"/>
    <property type="evidence" value="ECO:0007669"/>
    <property type="project" value="InterPro"/>
</dbReference>
<dbReference type="PROSITE" id="PS50309">
    <property type="entry name" value="DC"/>
    <property type="match status" value="1"/>
</dbReference>
<keyword evidence="4" id="KW-0560">Oxidoreductase</keyword>
<keyword evidence="2" id="KW-0479">Metal-binding</keyword>
<feature type="region of interest" description="Disordered" evidence="6">
    <location>
        <begin position="1"/>
        <end position="33"/>
    </location>
</feature>
<accession>A0A485KM23</accession>
<dbReference type="Gene3D" id="2.60.120.620">
    <property type="entry name" value="q2cbj1_9rhob like domain"/>
    <property type="match status" value="1"/>
</dbReference>
<dbReference type="InterPro" id="IPR003533">
    <property type="entry name" value="Doublecortin_dom"/>
</dbReference>
<dbReference type="Pfam" id="PF13640">
    <property type="entry name" value="2OG-FeII_Oxy_3"/>
    <property type="match status" value="1"/>
</dbReference>
<feature type="transmembrane region" description="Helical" evidence="7">
    <location>
        <begin position="37"/>
        <end position="57"/>
    </location>
</feature>
<comment type="cofactor">
    <cofactor evidence="1">
        <name>L-ascorbate</name>
        <dbReference type="ChEBI" id="CHEBI:38290"/>
    </cofactor>
</comment>
<dbReference type="GO" id="GO:0004656">
    <property type="term" value="F:procollagen-proline 4-dioxygenase activity"/>
    <property type="evidence" value="ECO:0007669"/>
    <property type="project" value="TreeGrafter"/>
</dbReference>
<dbReference type="PROSITE" id="PS51471">
    <property type="entry name" value="FE2OG_OXY"/>
    <property type="match status" value="1"/>
</dbReference>
<dbReference type="FunFam" id="2.60.120.620:FF:000017">
    <property type="entry name" value="Transmembrane prolyl 4-hydroxylase"/>
    <property type="match status" value="1"/>
</dbReference>
<evidence type="ECO:0000256" key="7">
    <source>
        <dbReference type="SAM" id="Phobius"/>
    </source>
</evidence>
<keyword evidence="5" id="KW-0408">Iron</keyword>
<dbReference type="GO" id="GO:0035556">
    <property type="term" value="P:intracellular signal transduction"/>
    <property type="evidence" value="ECO:0007669"/>
    <property type="project" value="InterPro"/>
</dbReference>
<protein>
    <submittedName>
        <fullName evidence="11">Aste57867_9143 protein</fullName>
    </submittedName>
</protein>
<gene>
    <name evidence="11" type="primary">Aste57867_9143</name>
    <name evidence="10" type="ORF">As57867_009107</name>
    <name evidence="11" type="ORF">ASTE57867_9143</name>
</gene>
<dbReference type="InterPro" id="IPR045054">
    <property type="entry name" value="P4HA-like"/>
</dbReference>
<evidence type="ECO:0000313" key="10">
    <source>
        <dbReference type="EMBL" id="KAF0700330.1"/>
    </source>
</evidence>
<dbReference type="PANTHER" id="PTHR10869">
    <property type="entry name" value="PROLYL 4-HYDROXYLASE ALPHA SUBUNIT"/>
    <property type="match status" value="1"/>
</dbReference>
<keyword evidence="7" id="KW-0812">Transmembrane</keyword>
<keyword evidence="7" id="KW-0472">Membrane</keyword>
<evidence type="ECO:0000313" key="11">
    <source>
        <dbReference type="EMBL" id="VFT86027.1"/>
    </source>
</evidence>
<evidence type="ECO:0000313" key="12">
    <source>
        <dbReference type="Proteomes" id="UP000332933"/>
    </source>
</evidence>
<dbReference type="SUPFAM" id="SSF49468">
    <property type="entry name" value="VHL"/>
    <property type="match status" value="1"/>
</dbReference>
<dbReference type="InterPro" id="IPR044862">
    <property type="entry name" value="Pro_4_hyd_alph_FE2OG_OXY"/>
</dbReference>
<dbReference type="SMART" id="SM00702">
    <property type="entry name" value="P4Hc"/>
    <property type="match status" value="1"/>
</dbReference>
<feature type="transmembrane region" description="Helical" evidence="7">
    <location>
        <begin position="154"/>
        <end position="172"/>
    </location>
</feature>
<dbReference type="OrthoDB" id="420380at2759"/>
<dbReference type="AlphaFoldDB" id="A0A485KM23"/>
<reference evidence="10" key="2">
    <citation type="submission" date="2019-06" db="EMBL/GenBank/DDBJ databases">
        <title>Genomics analysis of Aphanomyces spp. identifies a new class of oomycete effector associated with host adaptation.</title>
        <authorList>
            <person name="Gaulin E."/>
        </authorList>
    </citation>
    <scope>NUCLEOTIDE SEQUENCE</scope>
    <source>
        <strain evidence="10">CBS 578.67</strain>
    </source>
</reference>